<sequence>MDKIADLRVTMVGKQILSVRTDSDPPQLDWRYDYDRLTYTWCETPPELAEPMARYLKYFGLAFGCFDFGLTARREPVFFECNPNGQWSWLEDETEAPIARAFADLLEGGA</sequence>
<dbReference type="EMBL" id="BAABAS010000020">
    <property type="protein sequence ID" value="GAA4238571.1"/>
    <property type="molecule type" value="Genomic_DNA"/>
</dbReference>
<dbReference type="Proteomes" id="UP001501710">
    <property type="component" value="Unassembled WGS sequence"/>
</dbReference>
<gene>
    <name evidence="1" type="ORF">GCM10022254_55080</name>
</gene>
<keyword evidence="2" id="KW-1185">Reference proteome</keyword>
<proteinExistence type="predicted"/>
<reference evidence="2" key="1">
    <citation type="journal article" date="2019" name="Int. J. Syst. Evol. Microbiol.">
        <title>The Global Catalogue of Microorganisms (GCM) 10K type strain sequencing project: providing services to taxonomists for standard genome sequencing and annotation.</title>
        <authorList>
            <consortium name="The Broad Institute Genomics Platform"/>
            <consortium name="The Broad Institute Genome Sequencing Center for Infectious Disease"/>
            <person name="Wu L."/>
            <person name="Ma J."/>
        </authorList>
    </citation>
    <scope>NUCLEOTIDE SEQUENCE [LARGE SCALE GENOMIC DNA]</scope>
    <source>
        <strain evidence="2">JCM 17440</strain>
    </source>
</reference>
<protein>
    <submittedName>
        <fullName evidence="1">Uncharacterized protein</fullName>
    </submittedName>
</protein>
<dbReference type="SUPFAM" id="SSF56059">
    <property type="entry name" value="Glutathione synthetase ATP-binding domain-like"/>
    <property type="match status" value="1"/>
</dbReference>
<organism evidence="1 2">
    <name type="scientific">Actinomadura meridiana</name>
    <dbReference type="NCBI Taxonomy" id="559626"/>
    <lineage>
        <taxon>Bacteria</taxon>
        <taxon>Bacillati</taxon>
        <taxon>Actinomycetota</taxon>
        <taxon>Actinomycetes</taxon>
        <taxon>Streptosporangiales</taxon>
        <taxon>Thermomonosporaceae</taxon>
        <taxon>Actinomadura</taxon>
    </lineage>
</organism>
<dbReference type="RefSeq" id="WP_344902116.1">
    <property type="nucleotide sequence ID" value="NZ_BAABAS010000020.1"/>
</dbReference>
<name>A0ABP8CF95_9ACTN</name>
<evidence type="ECO:0000313" key="2">
    <source>
        <dbReference type="Proteomes" id="UP001501710"/>
    </source>
</evidence>
<accession>A0ABP8CF95</accession>
<evidence type="ECO:0000313" key="1">
    <source>
        <dbReference type="EMBL" id="GAA4238571.1"/>
    </source>
</evidence>
<dbReference type="Gene3D" id="3.30.470.20">
    <property type="entry name" value="ATP-grasp fold, B domain"/>
    <property type="match status" value="1"/>
</dbReference>
<comment type="caution">
    <text evidence="1">The sequence shown here is derived from an EMBL/GenBank/DDBJ whole genome shotgun (WGS) entry which is preliminary data.</text>
</comment>